<accession>A0A317XN68</accession>
<organism evidence="1 2">
    <name type="scientific">Testicularia cyperi</name>
    <dbReference type="NCBI Taxonomy" id="1882483"/>
    <lineage>
        <taxon>Eukaryota</taxon>
        <taxon>Fungi</taxon>
        <taxon>Dikarya</taxon>
        <taxon>Basidiomycota</taxon>
        <taxon>Ustilaginomycotina</taxon>
        <taxon>Ustilaginomycetes</taxon>
        <taxon>Ustilaginales</taxon>
        <taxon>Anthracoideaceae</taxon>
        <taxon>Testicularia</taxon>
    </lineage>
</organism>
<proteinExistence type="predicted"/>
<sequence>MITFGLLLVAREGGQSTSGLRLGVTEARALRPKVDGTVPPFGHRRAVVRPVDSRPQGHLPSTSTRLDPQSTAELVISRDCSWSSEPRPGLHQNLVVPCRAEYMRYAGRTQRRAQSRGTLFSEVCLSQYALVLCRSETVIQTACLRRWASRRRSQGAYQKSQRGLGCVGAAPDSADRASVPVVLAGRSAGTVAEAQTLELGRAGPQLRLPMCHAWTGIG</sequence>
<keyword evidence="2" id="KW-1185">Reference proteome</keyword>
<name>A0A317XN68_9BASI</name>
<reference evidence="1 2" key="1">
    <citation type="journal article" date="2018" name="Mol. Biol. Evol.">
        <title>Broad Genomic Sampling Reveals a Smut Pathogenic Ancestry of the Fungal Clade Ustilaginomycotina.</title>
        <authorList>
            <person name="Kijpornyongpan T."/>
            <person name="Mondo S.J."/>
            <person name="Barry K."/>
            <person name="Sandor L."/>
            <person name="Lee J."/>
            <person name="Lipzen A."/>
            <person name="Pangilinan J."/>
            <person name="LaButti K."/>
            <person name="Hainaut M."/>
            <person name="Henrissat B."/>
            <person name="Grigoriev I.V."/>
            <person name="Spatafora J.W."/>
            <person name="Aime M.C."/>
        </authorList>
    </citation>
    <scope>NUCLEOTIDE SEQUENCE [LARGE SCALE GENOMIC DNA]</scope>
    <source>
        <strain evidence="1 2">MCA 3645</strain>
    </source>
</reference>
<dbReference type="EMBL" id="KZ819195">
    <property type="protein sequence ID" value="PWY99327.1"/>
    <property type="molecule type" value="Genomic_DNA"/>
</dbReference>
<evidence type="ECO:0000313" key="2">
    <source>
        <dbReference type="Proteomes" id="UP000246740"/>
    </source>
</evidence>
<evidence type="ECO:0000313" key="1">
    <source>
        <dbReference type="EMBL" id="PWY99327.1"/>
    </source>
</evidence>
<protein>
    <submittedName>
        <fullName evidence="1">Uncharacterized protein</fullName>
    </submittedName>
</protein>
<dbReference type="InParanoid" id="A0A317XN68"/>
<dbReference type="AlphaFoldDB" id="A0A317XN68"/>
<gene>
    <name evidence="1" type="ORF">BCV70DRAFT_116709</name>
</gene>
<dbReference type="Proteomes" id="UP000246740">
    <property type="component" value="Unassembled WGS sequence"/>
</dbReference>